<feature type="compositionally biased region" description="Polar residues" evidence="1">
    <location>
        <begin position="393"/>
        <end position="402"/>
    </location>
</feature>
<feature type="region of interest" description="Disordered" evidence="1">
    <location>
        <begin position="276"/>
        <end position="313"/>
    </location>
</feature>
<name>A0AAV9UXW2_9PEZI</name>
<reference evidence="2 3" key="1">
    <citation type="submission" date="2019-10" db="EMBL/GenBank/DDBJ databases">
        <authorList>
            <person name="Palmer J.M."/>
        </authorList>
    </citation>
    <scope>NUCLEOTIDE SEQUENCE [LARGE SCALE GENOMIC DNA]</scope>
    <source>
        <strain evidence="2 3">TWF730</strain>
    </source>
</reference>
<proteinExistence type="predicted"/>
<gene>
    <name evidence="2" type="ORF">TWF730_008972</name>
</gene>
<evidence type="ECO:0000313" key="3">
    <source>
        <dbReference type="Proteomes" id="UP001373714"/>
    </source>
</evidence>
<evidence type="ECO:0000256" key="1">
    <source>
        <dbReference type="SAM" id="MobiDB-lite"/>
    </source>
</evidence>
<feature type="compositionally biased region" description="Polar residues" evidence="1">
    <location>
        <begin position="352"/>
        <end position="384"/>
    </location>
</feature>
<feature type="region of interest" description="Disordered" evidence="1">
    <location>
        <begin position="345"/>
        <end position="402"/>
    </location>
</feature>
<dbReference type="Proteomes" id="UP001373714">
    <property type="component" value="Unassembled WGS sequence"/>
</dbReference>
<feature type="compositionally biased region" description="Low complexity" evidence="1">
    <location>
        <begin position="276"/>
        <end position="288"/>
    </location>
</feature>
<organism evidence="2 3">
    <name type="scientific">Orbilia blumenaviensis</name>
    <dbReference type="NCBI Taxonomy" id="1796055"/>
    <lineage>
        <taxon>Eukaryota</taxon>
        <taxon>Fungi</taxon>
        <taxon>Dikarya</taxon>
        <taxon>Ascomycota</taxon>
        <taxon>Pezizomycotina</taxon>
        <taxon>Orbiliomycetes</taxon>
        <taxon>Orbiliales</taxon>
        <taxon>Orbiliaceae</taxon>
        <taxon>Orbilia</taxon>
    </lineage>
</organism>
<accession>A0AAV9UXW2</accession>
<dbReference type="EMBL" id="JAVHNS010000006">
    <property type="protein sequence ID" value="KAK6352140.1"/>
    <property type="molecule type" value="Genomic_DNA"/>
</dbReference>
<evidence type="ECO:0000313" key="2">
    <source>
        <dbReference type="EMBL" id="KAK6352140.1"/>
    </source>
</evidence>
<protein>
    <submittedName>
        <fullName evidence="2">Uncharacterized protein</fullName>
    </submittedName>
</protein>
<dbReference type="AlphaFoldDB" id="A0AAV9UXW2"/>
<comment type="caution">
    <text evidence="2">The sequence shown here is derived from an EMBL/GenBank/DDBJ whole genome shotgun (WGS) entry which is preliminary data.</text>
</comment>
<sequence length="506" mass="56736">MSCGDNEFEQQYHFHAQNHRIPNYSYTGPHLSTCSRALPVYQQILNTESFQQNYGERTIIEPRRSRSLFSRMVDGDFVSGRNERAGGRSVQTTHDQLQQDRVIRNEKIRIMSERNVPRQRTSSNKEAGAATVRDINLDHAQLPDRMAALRLDPVSEQRINTPTNSMAPTSISGTTPQDSDHVLLAQLHSRPQIITQTATSAATFTPGAKYPSPPKLEGEPVSVLQRIRECEEAEQAIEELARLERGKTLTGRYATLPMMSGYEVPFPTPNYSPASSIDSLSDVSSVTSGEGSEDKYSWVPQGPAPETDPIDSWKKTINPRHGPVLYPTYQRVEVRGNPAVAPLLVSKKEPTKSQASTASVKGLATQQSATTPRTPANFPQNAQSEKFPGSLKTAISQPQQNRAEWWQRLRGSQGTETKTPETRPNLPPPYPSNVTVVQKGEVWVEDIYKESFSDSGSEMTRGPEDWEVIEEAELYEQDEQDWEAVKELDRDIATRDQTEPKVRKYI</sequence>
<feature type="region of interest" description="Disordered" evidence="1">
    <location>
        <begin position="412"/>
        <end position="431"/>
    </location>
</feature>
<keyword evidence="3" id="KW-1185">Reference proteome</keyword>